<reference evidence="2 3" key="1">
    <citation type="submission" date="2022-06" db="EMBL/GenBank/DDBJ databases">
        <title>Endosaccharibacter gen. nov., sp. nov., endophytic bacteria isolated from sugarcane.</title>
        <authorList>
            <person name="Pitiwittayakul N."/>
            <person name="Yukphan P."/>
            <person name="Charoenyingcharoen P."/>
            <person name="Tanasupawat S."/>
        </authorList>
    </citation>
    <scope>NUCLEOTIDE SEQUENCE [LARGE SCALE GENOMIC DNA]</scope>
    <source>
        <strain evidence="2 3">KSS8</strain>
    </source>
</reference>
<dbReference type="Proteomes" id="UP001524587">
    <property type="component" value="Unassembled WGS sequence"/>
</dbReference>
<keyword evidence="3" id="KW-1185">Reference proteome</keyword>
<protein>
    <submittedName>
        <fullName evidence="2">DUF721 domain-containing protein</fullName>
    </submittedName>
</protein>
<name>A0ABT1W6F1_9PROT</name>
<feature type="region of interest" description="Disordered" evidence="1">
    <location>
        <begin position="1"/>
        <end position="32"/>
    </location>
</feature>
<dbReference type="EMBL" id="JAMSKV010000005">
    <property type="protein sequence ID" value="MCQ8278333.1"/>
    <property type="molecule type" value="Genomic_DNA"/>
</dbReference>
<organism evidence="2 3">
    <name type="scientific">Endosaccharibacter trunci</name>
    <dbReference type="NCBI Taxonomy" id="2812733"/>
    <lineage>
        <taxon>Bacteria</taxon>
        <taxon>Pseudomonadati</taxon>
        <taxon>Pseudomonadota</taxon>
        <taxon>Alphaproteobacteria</taxon>
        <taxon>Acetobacterales</taxon>
        <taxon>Acetobacteraceae</taxon>
        <taxon>Endosaccharibacter</taxon>
    </lineage>
</organism>
<proteinExistence type="predicted"/>
<comment type="caution">
    <text evidence="2">The sequence shown here is derived from an EMBL/GenBank/DDBJ whole genome shotgun (WGS) entry which is preliminary data.</text>
</comment>
<feature type="region of interest" description="Disordered" evidence="1">
    <location>
        <begin position="122"/>
        <end position="143"/>
    </location>
</feature>
<evidence type="ECO:0000313" key="3">
    <source>
        <dbReference type="Proteomes" id="UP001524587"/>
    </source>
</evidence>
<evidence type="ECO:0000313" key="2">
    <source>
        <dbReference type="EMBL" id="MCQ8278333.1"/>
    </source>
</evidence>
<dbReference type="InterPro" id="IPR007922">
    <property type="entry name" value="DciA-like"/>
</dbReference>
<dbReference type="PANTHER" id="PTHR36456:SF1">
    <property type="entry name" value="UPF0232 PROTEIN SCO3875"/>
    <property type="match status" value="1"/>
</dbReference>
<evidence type="ECO:0000256" key="1">
    <source>
        <dbReference type="SAM" id="MobiDB-lite"/>
    </source>
</evidence>
<dbReference type="RefSeq" id="WP_422863806.1">
    <property type="nucleotide sequence ID" value="NZ_JAMSKV010000005.1"/>
</dbReference>
<feature type="compositionally biased region" description="Pro residues" evidence="1">
    <location>
        <begin position="127"/>
        <end position="143"/>
    </location>
</feature>
<dbReference type="Pfam" id="PF05258">
    <property type="entry name" value="DciA"/>
    <property type="match status" value="1"/>
</dbReference>
<gene>
    <name evidence="2" type="ORF">NFI95_07700</name>
</gene>
<dbReference type="PANTHER" id="PTHR36456">
    <property type="entry name" value="UPF0232 PROTEIN SCO3875"/>
    <property type="match status" value="1"/>
</dbReference>
<sequence length="170" mass="17265">MAGSMGKDGSGGKRTARPDAQPAPARSPYGPRMLGALLPAITRPAFKTRSPAATQLMTDWPSLVGPSLAARIHPKRLSGGTLFLSASGPTALELQHQAAQLIARINIGLGRQVVERLRFTQDGLPAPGAPDAPPAPIPAPVPVPGVEGALGEALARLGGRIAARGRSGGA</sequence>
<accession>A0ABT1W6F1</accession>